<dbReference type="Gene3D" id="3.30.70.1230">
    <property type="entry name" value="Nucleotide cyclase"/>
    <property type="match status" value="1"/>
</dbReference>
<comment type="caution">
    <text evidence="1">The sequence shown here is derived from an EMBL/GenBank/DDBJ whole genome shotgun (WGS) entry which is preliminary data.</text>
</comment>
<dbReference type="AlphaFoldDB" id="X0VL56"/>
<dbReference type="InterPro" id="IPR029787">
    <property type="entry name" value="Nucleotide_cyclase"/>
</dbReference>
<evidence type="ECO:0008006" key="2">
    <source>
        <dbReference type="Google" id="ProtNLM"/>
    </source>
</evidence>
<reference evidence="1" key="1">
    <citation type="journal article" date="2014" name="Front. Microbiol.">
        <title>High frequency of phylogenetically diverse reductive dehalogenase-homologous genes in deep subseafloor sedimentary metagenomes.</title>
        <authorList>
            <person name="Kawai M."/>
            <person name="Futagami T."/>
            <person name="Toyoda A."/>
            <person name="Takaki Y."/>
            <person name="Nishi S."/>
            <person name="Hori S."/>
            <person name="Arai W."/>
            <person name="Tsubouchi T."/>
            <person name="Morono Y."/>
            <person name="Uchiyama I."/>
            <person name="Ito T."/>
            <person name="Fujiyama A."/>
            <person name="Inagaki F."/>
            <person name="Takami H."/>
        </authorList>
    </citation>
    <scope>NUCLEOTIDE SEQUENCE</scope>
    <source>
        <strain evidence="1">Expedition CK06-06</strain>
    </source>
</reference>
<organism evidence="1">
    <name type="scientific">marine sediment metagenome</name>
    <dbReference type="NCBI Taxonomy" id="412755"/>
    <lineage>
        <taxon>unclassified sequences</taxon>
        <taxon>metagenomes</taxon>
        <taxon>ecological metagenomes</taxon>
    </lineage>
</organism>
<feature type="non-terminal residue" evidence="1">
    <location>
        <position position="95"/>
    </location>
</feature>
<protein>
    <recommendedName>
        <fullName evidence="2">Guanylate cyclase domain-containing protein</fullName>
    </recommendedName>
</protein>
<dbReference type="EMBL" id="BARS01027809">
    <property type="protein sequence ID" value="GAG01301.1"/>
    <property type="molecule type" value="Genomic_DNA"/>
</dbReference>
<gene>
    <name evidence="1" type="ORF">S01H1_43643</name>
</gene>
<name>X0VL56_9ZZZZ</name>
<accession>X0VL56</accession>
<sequence>MANERAQRRLAAILAADVVGYSRMMDVDEAGTLARLKALRSELVGPMTGQFGGRVFKDIGDGALAEFGSAVDAVQCAVEIQRELLQRNSGEPEGR</sequence>
<evidence type="ECO:0000313" key="1">
    <source>
        <dbReference type="EMBL" id="GAG01301.1"/>
    </source>
</evidence>
<dbReference type="SUPFAM" id="SSF55073">
    <property type="entry name" value="Nucleotide cyclase"/>
    <property type="match status" value="1"/>
</dbReference>
<proteinExistence type="predicted"/>